<accession>A0A0V1IHX1</accession>
<dbReference type="EMBL" id="JYDS01000177">
    <property type="protein sequence ID" value="KRZ22319.1"/>
    <property type="molecule type" value="Genomic_DNA"/>
</dbReference>
<organism evidence="2 3">
    <name type="scientific">Trichinella pseudospiralis</name>
    <name type="common">Parasitic roundworm</name>
    <dbReference type="NCBI Taxonomy" id="6337"/>
    <lineage>
        <taxon>Eukaryota</taxon>
        <taxon>Metazoa</taxon>
        <taxon>Ecdysozoa</taxon>
        <taxon>Nematoda</taxon>
        <taxon>Enoplea</taxon>
        <taxon>Dorylaimia</taxon>
        <taxon>Trichinellida</taxon>
        <taxon>Trichinellidae</taxon>
        <taxon>Trichinella</taxon>
    </lineage>
</organism>
<feature type="transmembrane region" description="Helical" evidence="1">
    <location>
        <begin position="28"/>
        <end position="48"/>
    </location>
</feature>
<keyword evidence="1" id="KW-0812">Transmembrane</keyword>
<keyword evidence="1" id="KW-0472">Membrane</keyword>
<proteinExistence type="predicted"/>
<keyword evidence="3" id="KW-1185">Reference proteome</keyword>
<dbReference type="AlphaFoldDB" id="A0A0V1IHX1"/>
<protein>
    <submittedName>
        <fullName evidence="2">Uncharacterized protein</fullName>
    </submittedName>
</protein>
<dbReference type="Proteomes" id="UP000054805">
    <property type="component" value="Unassembled WGS sequence"/>
</dbReference>
<evidence type="ECO:0000313" key="2">
    <source>
        <dbReference type="EMBL" id="KRZ22319.1"/>
    </source>
</evidence>
<reference evidence="2 3" key="1">
    <citation type="submission" date="2015-01" db="EMBL/GenBank/DDBJ databases">
        <title>Evolution of Trichinella species and genotypes.</title>
        <authorList>
            <person name="Korhonen P.K."/>
            <person name="Edoardo P."/>
            <person name="Giuseppe L.R."/>
            <person name="Gasser R.B."/>
        </authorList>
    </citation>
    <scope>NUCLEOTIDE SEQUENCE [LARGE SCALE GENOMIC DNA]</scope>
    <source>
        <strain evidence="2">ISS588</strain>
    </source>
</reference>
<name>A0A0V1IHX1_TRIPS</name>
<evidence type="ECO:0000313" key="3">
    <source>
        <dbReference type="Proteomes" id="UP000054805"/>
    </source>
</evidence>
<sequence>MFDWTVKRFRAPYCLGIEHKSRQSKIDLACYAHAMLNTALIIPFGLGWTD</sequence>
<keyword evidence="1" id="KW-1133">Transmembrane helix</keyword>
<comment type="caution">
    <text evidence="2">The sequence shown here is derived from an EMBL/GenBank/DDBJ whole genome shotgun (WGS) entry which is preliminary data.</text>
</comment>
<evidence type="ECO:0000256" key="1">
    <source>
        <dbReference type="SAM" id="Phobius"/>
    </source>
</evidence>
<gene>
    <name evidence="2" type="ORF">T4B_7218</name>
</gene>